<gene>
    <name evidence="1" type="ORF">ENH87_07570</name>
</gene>
<reference evidence="1" key="1">
    <citation type="journal article" date="2020" name="mSystems">
        <title>Genome- and Community-Level Interaction Insights into Carbon Utilization and Element Cycling Functions of Hydrothermarchaeota in Hydrothermal Sediment.</title>
        <authorList>
            <person name="Zhou Z."/>
            <person name="Liu Y."/>
            <person name="Xu W."/>
            <person name="Pan J."/>
            <person name="Luo Z.H."/>
            <person name="Li M."/>
        </authorList>
    </citation>
    <scope>NUCLEOTIDE SEQUENCE [LARGE SCALE GENOMIC DNA]</scope>
    <source>
        <strain evidence="1">HyVt-345</strain>
    </source>
</reference>
<dbReference type="AlphaFoldDB" id="A0A831VNB9"/>
<proteinExistence type="predicted"/>
<accession>A0A831VNB9</accession>
<name>A0A831VNB9_9FLAO</name>
<protein>
    <submittedName>
        <fullName evidence="1">Uncharacterized protein</fullName>
    </submittedName>
</protein>
<evidence type="ECO:0000313" key="1">
    <source>
        <dbReference type="EMBL" id="HEA20761.1"/>
    </source>
</evidence>
<organism evidence="1">
    <name type="scientific">Pricia antarctica</name>
    <dbReference type="NCBI Taxonomy" id="641691"/>
    <lineage>
        <taxon>Bacteria</taxon>
        <taxon>Pseudomonadati</taxon>
        <taxon>Bacteroidota</taxon>
        <taxon>Flavobacteriia</taxon>
        <taxon>Flavobacteriales</taxon>
        <taxon>Flavobacteriaceae</taxon>
        <taxon>Pricia</taxon>
    </lineage>
</organism>
<comment type="caution">
    <text evidence="1">The sequence shown here is derived from an EMBL/GenBank/DDBJ whole genome shotgun (WGS) entry which is preliminary data.</text>
</comment>
<sequence>MKTELNLWRLQKGEGKIFSKTIRMEEYFRRNIKRWHNKRNYIDIYNIYVTTATKAKIDAYRLFGII</sequence>
<dbReference type="EMBL" id="DRGL01000025">
    <property type="protein sequence ID" value="HEA20761.1"/>
    <property type="molecule type" value="Genomic_DNA"/>
</dbReference>
<dbReference type="Proteomes" id="UP000886191">
    <property type="component" value="Unassembled WGS sequence"/>
</dbReference>